<feature type="transmembrane region" description="Helical" evidence="14">
    <location>
        <begin position="65"/>
        <end position="82"/>
    </location>
</feature>
<keyword evidence="8" id="KW-0249">Electron transport</keyword>
<keyword evidence="9 14" id="KW-1133">Transmembrane helix</keyword>
<evidence type="ECO:0000256" key="3">
    <source>
        <dbReference type="ARBA" id="ARBA00018681"/>
    </source>
</evidence>
<dbReference type="GeneID" id="112126135"/>
<dbReference type="InterPro" id="IPR009866">
    <property type="entry name" value="NADH_UbQ_OxRdtase_NDUFB4_su"/>
</dbReference>
<dbReference type="RefSeq" id="XP_024080321.1">
    <property type="nucleotide sequence ID" value="XM_024224553.1"/>
</dbReference>
<evidence type="ECO:0000256" key="13">
    <source>
        <dbReference type="ARBA" id="ARBA00030987"/>
    </source>
</evidence>
<evidence type="ECO:0000256" key="14">
    <source>
        <dbReference type="SAM" id="Phobius"/>
    </source>
</evidence>
<dbReference type="Proteomes" id="UP000494040">
    <property type="component" value="Unassembled WGS sequence"/>
</dbReference>
<keyword evidence="11 14" id="KW-0472">Membrane</keyword>
<name>A0A8I6SAS5_CIMLE</name>
<evidence type="ECO:0000256" key="4">
    <source>
        <dbReference type="ARBA" id="ARBA00022448"/>
    </source>
</evidence>
<evidence type="ECO:0000256" key="8">
    <source>
        <dbReference type="ARBA" id="ARBA00022982"/>
    </source>
</evidence>
<dbReference type="OMA" id="NPYRHAT"/>
<dbReference type="AlphaFoldDB" id="A0A8I6SAS5"/>
<sequence>MASYDKQLIEEKNKQRMALKREYLKQITNPHVQGGGHVFDPALQRYISMKNTRIEFFRETPKTSLMGFLSLVVPFAFVFWMFNNDRVKREAAFRRGEVAYKDRDFKFQ</sequence>
<accession>A0A8I6SAS5</accession>
<keyword evidence="10" id="KW-0496">Mitochondrion</keyword>
<evidence type="ECO:0000256" key="1">
    <source>
        <dbReference type="ARBA" id="ARBA00004434"/>
    </source>
</evidence>
<evidence type="ECO:0000256" key="6">
    <source>
        <dbReference type="ARBA" id="ARBA00022692"/>
    </source>
</evidence>
<dbReference type="PANTHER" id="PTHR15469:SF0">
    <property type="entry name" value="NADH DEHYDROGENASE [UBIQUINONE] 1 BETA SUBCOMPLEX SUBUNIT 4"/>
    <property type="match status" value="1"/>
</dbReference>
<evidence type="ECO:0000256" key="10">
    <source>
        <dbReference type="ARBA" id="ARBA00023128"/>
    </source>
</evidence>
<evidence type="ECO:0000313" key="15">
    <source>
        <dbReference type="EnsemblMetazoa" id="XP_024080321.1"/>
    </source>
</evidence>
<evidence type="ECO:0000256" key="11">
    <source>
        <dbReference type="ARBA" id="ARBA00023136"/>
    </source>
</evidence>
<evidence type="ECO:0000256" key="12">
    <source>
        <dbReference type="ARBA" id="ARBA00030212"/>
    </source>
</evidence>
<evidence type="ECO:0000256" key="5">
    <source>
        <dbReference type="ARBA" id="ARBA00022660"/>
    </source>
</evidence>
<comment type="similarity">
    <text evidence="2">Belongs to the complex I NDUFB4 subunit family.</text>
</comment>
<keyword evidence="16" id="KW-1185">Reference proteome</keyword>
<evidence type="ECO:0000256" key="9">
    <source>
        <dbReference type="ARBA" id="ARBA00022989"/>
    </source>
</evidence>
<keyword evidence="4" id="KW-0813">Transport</keyword>
<dbReference type="OrthoDB" id="5818798at2759"/>
<proteinExistence type="inferred from homology"/>
<dbReference type="KEGG" id="clec:112126135"/>
<comment type="subcellular location">
    <subcellularLocation>
        <location evidence="1">Mitochondrion inner membrane</location>
        <topology evidence="1">Single-pass membrane protein</topology>
    </subcellularLocation>
</comment>
<dbReference type="Pfam" id="PF07225">
    <property type="entry name" value="NDUF_B4"/>
    <property type="match status" value="1"/>
</dbReference>
<protein>
    <recommendedName>
        <fullName evidence="3">NADH dehydrogenase [ubiquinone] 1 beta subcomplex subunit 4</fullName>
    </recommendedName>
    <alternativeName>
        <fullName evidence="12">Complex I-B15</fullName>
    </alternativeName>
    <alternativeName>
        <fullName evidence="13">NADH-ubiquinone oxidoreductase B15 subunit</fullName>
    </alternativeName>
</protein>
<reference evidence="15" key="1">
    <citation type="submission" date="2022-01" db="UniProtKB">
        <authorList>
            <consortium name="EnsemblMetazoa"/>
        </authorList>
    </citation>
    <scope>IDENTIFICATION</scope>
</reference>
<keyword evidence="7" id="KW-0999">Mitochondrion inner membrane</keyword>
<evidence type="ECO:0000256" key="2">
    <source>
        <dbReference type="ARBA" id="ARBA00007260"/>
    </source>
</evidence>
<dbReference type="EnsemblMetazoa" id="XM_024224553.1">
    <property type="protein sequence ID" value="XP_024080321.1"/>
    <property type="gene ID" value="LOC112126135"/>
</dbReference>
<dbReference type="GO" id="GO:0005743">
    <property type="term" value="C:mitochondrial inner membrane"/>
    <property type="evidence" value="ECO:0007669"/>
    <property type="project" value="UniProtKB-SubCell"/>
</dbReference>
<evidence type="ECO:0000313" key="16">
    <source>
        <dbReference type="Proteomes" id="UP000494040"/>
    </source>
</evidence>
<keyword evidence="5" id="KW-0679">Respiratory chain</keyword>
<dbReference type="CTD" id="36640"/>
<evidence type="ECO:0000256" key="7">
    <source>
        <dbReference type="ARBA" id="ARBA00022792"/>
    </source>
</evidence>
<keyword evidence="6 14" id="KW-0812">Transmembrane</keyword>
<dbReference type="PANTHER" id="PTHR15469">
    <property type="entry name" value="NADH-UBIQUINONE OXIDOREDUCTASE B15 SUBUNIT"/>
    <property type="match status" value="1"/>
</dbReference>
<organism evidence="15 16">
    <name type="scientific">Cimex lectularius</name>
    <name type="common">Bed bug</name>
    <name type="synonym">Acanthia lectularia</name>
    <dbReference type="NCBI Taxonomy" id="79782"/>
    <lineage>
        <taxon>Eukaryota</taxon>
        <taxon>Metazoa</taxon>
        <taxon>Ecdysozoa</taxon>
        <taxon>Arthropoda</taxon>
        <taxon>Hexapoda</taxon>
        <taxon>Insecta</taxon>
        <taxon>Pterygota</taxon>
        <taxon>Neoptera</taxon>
        <taxon>Paraneoptera</taxon>
        <taxon>Hemiptera</taxon>
        <taxon>Heteroptera</taxon>
        <taxon>Panheteroptera</taxon>
        <taxon>Cimicomorpha</taxon>
        <taxon>Cimicidae</taxon>
        <taxon>Cimex</taxon>
    </lineage>
</organism>